<dbReference type="EMBL" id="CP000271">
    <property type="protein sequence ID" value="ABE35809.1"/>
    <property type="molecule type" value="Genomic_DNA"/>
</dbReference>
<evidence type="ECO:0000259" key="6">
    <source>
        <dbReference type="PROSITE" id="PS50111"/>
    </source>
</evidence>
<evidence type="ECO:0000256" key="4">
    <source>
        <dbReference type="PROSITE-ProRule" id="PRU00284"/>
    </source>
</evidence>
<dbReference type="PATRIC" id="fig|266265.5.peg.7661"/>
<dbReference type="Proteomes" id="UP000001817">
    <property type="component" value="Chromosome 2"/>
</dbReference>
<dbReference type="InterPro" id="IPR024478">
    <property type="entry name" value="HlyB_4HB_MCP"/>
</dbReference>
<organism evidence="8 9">
    <name type="scientific">Paraburkholderia xenovorans (strain LB400)</name>
    <dbReference type="NCBI Taxonomy" id="266265"/>
    <lineage>
        <taxon>Bacteria</taxon>
        <taxon>Pseudomonadati</taxon>
        <taxon>Pseudomonadota</taxon>
        <taxon>Betaproteobacteria</taxon>
        <taxon>Burkholderiales</taxon>
        <taxon>Burkholderiaceae</taxon>
        <taxon>Paraburkholderia</taxon>
    </lineage>
</organism>
<evidence type="ECO:0000256" key="2">
    <source>
        <dbReference type="ARBA" id="ARBA00022481"/>
    </source>
</evidence>
<dbReference type="PRINTS" id="PR00260">
    <property type="entry name" value="CHEMTRNSDUCR"/>
</dbReference>
<dbReference type="InterPro" id="IPR003660">
    <property type="entry name" value="HAMP_dom"/>
</dbReference>
<dbReference type="FunFam" id="1.10.287.950:FF:000001">
    <property type="entry name" value="Methyl-accepting chemotaxis sensory transducer"/>
    <property type="match status" value="1"/>
</dbReference>
<dbReference type="GO" id="GO:0007165">
    <property type="term" value="P:signal transduction"/>
    <property type="evidence" value="ECO:0007669"/>
    <property type="project" value="UniProtKB-KW"/>
</dbReference>
<dbReference type="InterPro" id="IPR004089">
    <property type="entry name" value="MCPsignal_dom"/>
</dbReference>
<name>Q13JD0_PARXL</name>
<dbReference type="Gene3D" id="1.10.287.950">
    <property type="entry name" value="Methyl-accepting chemotaxis protein"/>
    <property type="match status" value="1"/>
</dbReference>
<proteinExistence type="inferred from homology"/>
<dbReference type="InterPro" id="IPR004090">
    <property type="entry name" value="Chemotax_Me-accpt_rcpt"/>
</dbReference>
<evidence type="ECO:0000259" key="7">
    <source>
        <dbReference type="PROSITE" id="PS50885"/>
    </source>
</evidence>
<dbReference type="GO" id="GO:0005886">
    <property type="term" value="C:plasma membrane"/>
    <property type="evidence" value="ECO:0007669"/>
    <property type="project" value="TreeGrafter"/>
</dbReference>
<keyword evidence="9" id="KW-1185">Reference proteome</keyword>
<gene>
    <name evidence="8" type="ORF">Bxe_B0129</name>
</gene>
<dbReference type="SMART" id="SM00283">
    <property type="entry name" value="MA"/>
    <property type="match status" value="1"/>
</dbReference>
<dbReference type="SUPFAM" id="SSF58104">
    <property type="entry name" value="Methyl-accepting chemotaxis protein (MCP) signaling domain"/>
    <property type="match status" value="1"/>
</dbReference>
<keyword evidence="2" id="KW-0488">Methylation</keyword>
<dbReference type="InterPro" id="IPR051310">
    <property type="entry name" value="MCP_chemotaxis"/>
</dbReference>
<dbReference type="InterPro" id="IPR047347">
    <property type="entry name" value="YvaQ-like_sensor"/>
</dbReference>
<feature type="domain" description="HAMP" evidence="7">
    <location>
        <begin position="205"/>
        <end position="257"/>
    </location>
</feature>
<dbReference type="CDD" id="cd19411">
    <property type="entry name" value="MCP2201-like_sensor"/>
    <property type="match status" value="1"/>
</dbReference>
<dbReference type="CDD" id="cd06225">
    <property type="entry name" value="HAMP"/>
    <property type="match status" value="1"/>
</dbReference>
<dbReference type="eggNOG" id="COG3850">
    <property type="taxonomic scope" value="Bacteria"/>
</dbReference>
<dbReference type="Pfam" id="PF00672">
    <property type="entry name" value="HAMP"/>
    <property type="match status" value="1"/>
</dbReference>
<evidence type="ECO:0000256" key="3">
    <source>
        <dbReference type="ARBA" id="ARBA00029447"/>
    </source>
</evidence>
<dbReference type="eggNOG" id="COG0840">
    <property type="taxonomic scope" value="Bacteria"/>
</dbReference>
<feature type="transmembrane region" description="Helical" evidence="5">
    <location>
        <begin position="181"/>
        <end position="203"/>
    </location>
</feature>
<dbReference type="Pfam" id="PF00015">
    <property type="entry name" value="MCPsignal"/>
    <property type="match status" value="1"/>
</dbReference>
<keyword evidence="5" id="KW-1133">Transmembrane helix</keyword>
<dbReference type="SMART" id="SM00304">
    <property type="entry name" value="HAMP"/>
    <property type="match status" value="1"/>
</dbReference>
<comment type="subcellular location">
    <subcellularLocation>
        <location evidence="1">Membrane</location>
    </subcellularLocation>
</comment>
<keyword evidence="5" id="KW-0472">Membrane</keyword>
<keyword evidence="5" id="KW-0812">Transmembrane</keyword>
<sequence length="511" mass="53685">MKIGTRLAATFGALVILILAIAVTTGIEMARMSVNTQLIVNNHARNVELATDLKEGTYLVALTVYHAFSEQDEVQQADLELIRQQTERTSGVYEELYGQQLTPGEQTVLDSVKQARSSYSAAMKSVFVSLSSHDIAAARAAMGGVIPLQLTLLGAENRFIAEERTAMHAAVRDSARSYATARLVVCMLSVAAVLVAVVTCLMVTRSIVRPLQDVVGGAKALAAGDLGVQIAIARSDEVGIVGESLNRAVHQLAAIVRGIKQASETVASATQQLAAGNVDLSRRTEEQAASLQEAASSMEEITATVRHTADNASQANAFAVHASEIAQRGGEAAGHVIETMHGISESSSKVAEITSVIEGIAFQTNILAINASVEAARAGEQGRGFAVVAGEVRLLAQRSATAAKEVKALIGESVGRVQAGMELVARTGSTIDEVIQSVRRVSDIMGEISSASREQSSGIEQINRTVSQMDLVTQQNAALVEQTAAAAASIQHQAAELVDAISVFHSHSGMP</sequence>
<comment type="similarity">
    <text evidence="3">Belongs to the methyl-accepting chemotaxis (MCP) protein family.</text>
</comment>
<evidence type="ECO:0000256" key="5">
    <source>
        <dbReference type="SAM" id="Phobius"/>
    </source>
</evidence>
<dbReference type="PROSITE" id="PS50111">
    <property type="entry name" value="CHEMOTAXIS_TRANSDUC_2"/>
    <property type="match status" value="1"/>
</dbReference>
<dbReference type="PANTHER" id="PTHR43531">
    <property type="entry name" value="PROTEIN ICFG"/>
    <property type="match status" value="1"/>
</dbReference>
<feature type="domain" description="Methyl-accepting transducer" evidence="6">
    <location>
        <begin position="262"/>
        <end position="491"/>
    </location>
</feature>
<dbReference type="GO" id="GO:0004888">
    <property type="term" value="F:transmembrane signaling receptor activity"/>
    <property type="evidence" value="ECO:0007669"/>
    <property type="project" value="InterPro"/>
</dbReference>
<dbReference type="PROSITE" id="PS50885">
    <property type="entry name" value="HAMP"/>
    <property type="match status" value="1"/>
</dbReference>
<dbReference type="Pfam" id="PF12729">
    <property type="entry name" value="4HB_MCP_1"/>
    <property type="match status" value="1"/>
</dbReference>
<evidence type="ECO:0000313" key="9">
    <source>
        <dbReference type="Proteomes" id="UP000001817"/>
    </source>
</evidence>
<protein>
    <submittedName>
        <fullName evidence="8">Methyl-accepting chemotaxis sensory transducer</fullName>
    </submittedName>
</protein>
<dbReference type="CDD" id="cd11386">
    <property type="entry name" value="MCP_signal"/>
    <property type="match status" value="1"/>
</dbReference>
<evidence type="ECO:0000256" key="1">
    <source>
        <dbReference type="ARBA" id="ARBA00004370"/>
    </source>
</evidence>
<dbReference type="GO" id="GO:0006935">
    <property type="term" value="P:chemotaxis"/>
    <property type="evidence" value="ECO:0007669"/>
    <property type="project" value="InterPro"/>
</dbReference>
<reference evidence="8 9" key="1">
    <citation type="journal article" date="2006" name="Proc. Natl. Acad. Sci. U.S.A.">
        <title>Burkholderia xenovorans LB400 harbors a multi-replicon, 9.73-Mbp genome shaped for versatility.</title>
        <authorList>
            <person name="Chain P.S."/>
            <person name="Denef V.J."/>
            <person name="Konstantinidis K.T."/>
            <person name="Vergez L.M."/>
            <person name="Agullo L."/>
            <person name="Reyes V.L."/>
            <person name="Hauser L."/>
            <person name="Cordova M."/>
            <person name="Gomez L."/>
            <person name="Gonzalez M."/>
            <person name="Land M."/>
            <person name="Lao V."/>
            <person name="Larimer F."/>
            <person name="LiPuma J.J."/>
            <person name="Mahenthiralingam E."/>
            <person name="Malfatti S.A."/>
            <person name="Marx C.J."/>
            <person name="Parnell J.J."/>
            <person name="Ramette A."/>
            <person name="Richardson P."/>
            <person name="Seeger M."/>
            <person name="Smith D."/>
            <person name="Spilker T."/>
            <person name="Sul W.J."/>
            <person name="Tsoi T.V."/>
            <person name="Ulrich L.E."/>
            <person name="Zhulin I.B."/>
            <person name="Tiedje J.M."/>
        </authorList>
    </citation>
    <scope>NUCLEOTIDE SEQUENCE [LARGE SCALE GENOMIC DNA]</scope>
    <source>
        <strain evidence="8 9">LB400</strain>
    </source>
</reference>
<dbReference type="AlphaFoldDB" id="Q13JD0"/>
<dbReference type="PANTHER" id="PTHR43531:SF14">
    <property type="entry name" value="METHYL-ACCEPTING CHEMOTAXIS PROTEIN I-RELATED"/>
    <property type="match status" value="1"/>
</dbReference>
<accession>Q13JD0</accession>
<dbReference type="STRING" id="266265.Bxe_B0129"/>
<dbReference type="KEGG" id="bxe:Bxe_B0129"/>
<evidence type="ECO:0000313" key="8">
    <source>
        <dbReference type="EMBL" id="ABE35809.1"/>
    </source>
</evidence>
<keyword evidence="4" id="KW-0807">Transducer</keyword>